<organism evidence="1 2">
    <name type="scientific">Desulfurivibrio alkaliphilus (strain DSM 19089 / UNIQEM U267 / AHT2)</name>
    <dbReference type="NCBI Taxonomy" id="589865"/>
    <lineage>
        <taxon>Bacteria</taxon>
        <taxon>Pseudomonadati</taxon>
        <taxon>Thermodesulfobacteriota</taxon>
        <taxon>Desulfobulbia</taxon>
        <taxon>Desulfobulbales</taxon>
        <taxon>Desulfobulbaceae</taxon>
        <taxon>Desulfurivibrio</taxon>
    </lineage>
</organism>
<evidence type="ECO:0000313" key="2">
    <source>
        <dbReference type="Proteomes" id="UP000001508"/>
    </source>
</evidence>
<dbReference type="KEGG" id="dak:DaAHT2_1524"/>
<reference evidence="2" key="1">
    <citation type="submission" date="2010-02" db="EMBL/GenBank/DDBJ databases">
        <title>Complete sequence of Desulfurivibrio alkaliphilus AHT2.</title>
        <authorList>
            <consortium name="US DOE Joint Genome Institute"/>
            <person name="Pitluck S."/>
            <person name="Chertkov O."/>
            <person name="Detter J.C."/>
            <person name="Han C."/>
            <person name="Tapia R."/>
            <person name="Larimer F."/>
            <person name="Land M."/>
            <person name="Hauser L."/>
            <person name="Kyrpides N."/>
            <person name="Mikhailova N."/>
            <person name="Sorokin D.Y."/>
            <person name="Muyzer G."/>
            <person name="Woyke T."/>
        </authorList>
    </citation>
    <scope>NUCLEOTIDE SEQUENCE [LARGE SCALE GENOMIC DNA]</scope>
    <source>
        <strain evidence="2">DSM 19089 / UNIQEM U267 / AHT2</strain>
    </source>
</reference>
<dbReference type="Gene3D" id="3.30.70.2540">
    <property type="entry name" value="CRISPR-associated endoribonuclease Cas6/Csy4"/>
    <property type="match status" value="1"/>
</dbReference>
<dbReference type="GO" id="GO:0004519">
    <property type="term" value="F:endonuclease activity"/>
    <property type="evidence" value="ECO:0007669"/>
    <property type="project" value="InterPro"/>
</dbReference>
<evidence type="ECO:0000313" key="1">
    <source>
        <dbReference type="EMBL" id="ADH86219.1"/>
    </source>
</evidence>
<dbReference type="CDD" id="cd09739">
    <property type="entry name" value="Cas6_I-F"/>
    <property type="match status" value="1"/>
</dbReference>
<gene>
    <name evidence="1" type="ordered locus">DaAHT2_1524</name>
</gene>
<dbReference type="InterPro" id="IPR013396">
    <property type="entry name" value="CRISPR-assoc_prot_Csy4"/>
</dbReference>
<keyword evidence="2" id="KW-1185">Reference proteome</keyword>
<dbReference type="AlphaFoldDB" id="D6Z3U4"/>
<dbReference type="STRING" id="589865.DaAHT2_1524"/>
<dbReference type="NCBIfam" id="TIGR02563">
    <property type="entry name" value="cas_Csy4"/>
    <property type="match status" value="1"/>
</dbReference>
<dbReference type="Proteomes" id="UP000001508">
    <property type="component" value="Chromosome"/>
</dbReference>
<dbReference type="InParanoid" id="D6Z3U4"/>
<proteinExistence type="predicted"/>
<accession>D6Z3U4</accession>
<sequence length="188" mass="21586">MVMAMDCYVEISLLPDPEFPDSILMNALFAKLHRALAENGKQEIGVSFPEFGKKLNSKLRIHGSEESLKRLMDLNWIQGMKDYTRVSGIAKVPDSCQYRTVKRVQAKSSVDRLYRRSVKKGWLSEENAEQQKERAREGRLKLPFVQLKSQTTGQQFRLFIQHGSLQEKPVTGRFSSYGLSNEATVPWF</sequence>
<dbReference type="eggNOG" id="ENOG5032RVU">
    <property type="taxonomic scope" value="Bacteria"/>
</dbReference>
<dbReference type="EMBL" id="CP001940">
    <property type="protein sequence ID" value="ADH86219.1"/>
    <property type="molecule type" value="Genomic_DNA"/>
</dbReference>
<dbReference type="HOGENOM" id="CLU_108958_0_0_7"/>
<dbReference type="Pfam" id="PF09618">
    <property type="entry name" value="Cas_Csy4"/>
    <property type="match status" value="1"/>
</dbReference>
<protein>
    <submittedName>
        <fullName evidence="1">CRISPR-associated protein, Csy4 family</fullName>
    </submittedName>
</protein>
<name>D6Z3U4_DESAT</name>
<dbReference type="GO" id="GO:0043571">
    <property type="term" value="P:maintenance of CRISPR repeat elements"/>
    <property type="evidence" value="ECO:0007669"/>
    <property type="project" value="InterPro"/>
</dbReference>
<dbReference type="InterPro" id="IPR042564">
    <property type="entry name" value="CRISPR-Cas6/Csy4_sf"/>
</dbReference>